<comment type="caution">
    <text evidence="3">The sequence shown here is derived from an EMBL/GenBank/DDBJ whole genome shotgun (WGS) entry which is preliminary data.</text>
</comment>
<feature type="region of interest" description="Disordered" evidence="1">
    <location>
        <begin position="78"/>
        <end position="122"/>
    </location>
</feature>
<feature type="compositionally biased region" description="Polar residues" evidence="1">
    <location>
        <begin position="569"/>
        <end position="585"/>
    </location>
</feature>
<accession>A0A5J4YL20</accession>
<keyword evidence="4" id="KW-1185">Reference proteome</keyword>
<reference evidence="4" key="1">
    <citation type="journal article" date="2019" name="Nat. Commun.">
        <title>Expansion of phycobilisome linker gene families in mesophilic red algae.</title>
        <authorList>
            <person name="Lee J."/>
            <person name="Kim D."/>
            <person name="Bhattacharya D."/>
            <person name="Yoon H.S."/>
        </authorList>
    </citation>
    <scope>NUCLEOTIDE SEQUENCE [LARGE SCALE GENOMIC DNA]</scope>
    <source>
        <strain evidence="4">CCMP 1328</strain>
    </source>
</reference>
<evidence type="ECO:0000313" key="3">
    <source>
        <dbReference type="EMBL" id="KAA8492181.1"/>
    </source>
</evidence>
<proteinExistence type="predicted"/>
<feature type="compositionally biased region" description="Low complexity" evidence="1">
    <location>
        <begin position="87"/>
        <end position="106"/>
    </location>
</feature>
<keyword evidence="2" id="KW-0812">Transmembrane</keyword>
<name>A0A5J4YL20_PORPP</name>
<protein>
    <submittedName>
        <fullName evidence="3">Uncharacterized protein</fullName>
    </submittedName>
</protein>
<organism evidence="3 4">
    <name type="scientific">Porphyridium purpureum</name>
    <name type="common">Red alga</name>
    <name type="synonym">Porphyridium cruentum</name>
    <dbReference type="NCBI Taxonomy" id="35688"/>
    <lineage>
        <taxon>Eukaryota</taxon>
        <taxon>Rhodophyta</taxon>
        <taxon>Bangiophyceae</taxon>
        <taxon>Porphyridiales</taxon>
        <taxon>Porphyridiaceae</taxon>
        <taxon>Porphyridium</taxon>
    </lineage>
</organism>
<evidence type="ECO:0000313" key="4">
    <source>
        <dbReference type="Proteomes" id="UP000324585"/>
    </source>
</evidence>
<dbReference type="OrthoDB" id="4901at2759"/>
<dbReference type="EMBL" id="VRMN01000010">
    <property type="protein sequence ID" value="KAA8492181.1"/>
    <property type="molecule type" value="Genomic_DNA"/>
</dbReference>
<evidence type="ECO:0000256" key="1">
    <source>
        <dbReference type="SAM" id="MobiDB-lite"/>
    </source>
</evidence>
<sequence>MLAPGRGAGVRGAGLAGDRGVSINLRRLYKTHIQPHVFELRTELARLTQLRITLVVISVLLVGWILSAVFSRAPGLNHTVRSDLDPSSSSSSSGSSSSSSKGSSKGNGESIRQGNEREASHRADILAGRVDVLVDVSKHGSGLYRQDDGRLQANSEKQTADKDTHAQKGRATGMDSDKRGKRPAYMKNANGGPRLDEIDDYDLWTIAHASSSASSAAASSKKVVALVELRNVRHMLPFWMSALAMITDAVVALDDVSTDGTVEWLLENGAAFGIERIIAKREPWVLREELRDRNLLLHEGRLAQGSHFILLDYDEVVSYPCAKDNIFLSVVKELNPGEFLILPWVELWRTSRTARVKARGDAPESNFLNRKQIVVFADIPGTMYTAENTMAHTFQGSNASDQRTGSIHVRRCPTSICNTERSGMHSFPSTGTHGLAKPKATKVKSKDDIELFRLGEKEPAVFTPSCVLIEMRFMSLENVLLKSAWYELLEKYMGNARSNTAHGKMMDTVHFATGSRVSAPVYLAAFAGDQLLHPYPGFHEELYKNVELWRAHELYNWASSWAALSRSKTPTLASSGSDKSTTMDQTEQREPQEPDQSAATPTSSEVFSFFSGGSSVVDMIDWPRLQTHLLLEAPFWVEYKQKTEEALGARTSTKFVPRHFNVPHGLRGVPLHKLIIVESQDTTGNLWAAELAQILYILSLTNPNAMVVVLDEDDEIAPDHQLGKMIHEHADCEAWLNSTQAALSFEDRRFRYEQLITQRIQDRRNALATNSELELKASSLGSSDASGGNRASVLKNDTEIESSTANAQHIIVIDVRPGALCEVLDVAYEAFRDVDIKVVKLTHGPSSIKMSCRGNREDTNAAPAGFASTMQCSNSLARSIMAYPASSDHIRLVSATTDSLLSLLSTASLVHIINATVLPPLWSSLSEVHAQFEHLQDANLVFELDCSVCDRWSELQGQLSIAEAWLRVLRILECVHLAIHEAYPDGAVPSTEWRADQERGVLQSRNAKRQVPSYPHLARLIFSLNVGRSGSKYLSGLLGSVQNPVLSEHEVACPNRLCTSGGALGMQTKLLNESFGERSRIKLPLIRAGLLALVGRAAKLESCLSSNEVVEISYCELSHCQKRCYLRDAVYSETNPNFKSWFYDVVFEHFARSGLGYQVQVITLRKYIPAVVKSLYETGFFTQRRGYTWMETANSVNALLAPIAPEERLGPVEKIISYVLNAELVFSHLQQTYVAPQFAVEFMEYRSEYIYSVPGALELLEVLRLQRGAHTLQLAGKIVDKYVASAEDVKKVYKPISLYEVEQSVFDYFSKCAQLNISIAQTDFPNMAPFPRFEYHQY</sequence>
<gene>
    <name evidence="3" type="ORF">FVE85_3619</name>
</gene>
<keyword evidence="2" id="KW-1133">Transmembrane helix</keyword>
<feature type="region of interest" description="Disordered" evidence="1">
    <location>
        <begin position="569"/>
        <end position="602"/>
    </location>
</feature>
<keyword evidence="2" id="KW-0472">Membrane</keyword>
<feature type="region of interest" description="Disordered" evidence="1">
    <location>
        <begin position="144"/>
        <end position="191"/>
    </location>
</feature>
<feature type="transmembrane region" description="Helical" evidence="2">
    <location>
        <begin position="50"/>
        <end position="70"/>
    </location>
</feature>
<dbReference type="Proteomes" id="UP000324585">
    <property type="component" value="Unassembled WGS sequence"/>
</dbReference>
<evidence type="ECO:0000256" key="2">
    <source>
        <dbReference type="SAM" id="Phobius"/>
    </source>
</evidence>